<dbReference type="OrthoDB" id="2885492at2"/>
<dbReference type="Proteomes" id="UP000248214">
    <property type="component" value="Unassembled WGS sequence"/>
</dbReference>
<comment type="caution">
    <text evidence="1">The sequence shown here is derived from an EMBL/GenBank/DDBJ whole genome shotgun (WGS) entry which is preliminary data.</text>
</comment>
<evidence type="ECO:0000313" key="2">
    <source>
        <dbReference type="Proteomes" id="UP000248214"/>
    </source>
</evidence>
<dbReference type="AlphaFoldDB" id="A0A323T884"/>
<accession>A0A323T884</accession>
<gene>
    <name evidence="1" type="ORF">CR194_17930</name>
</gene>
<reference evidence="1 2" key="1">
    <citation type="submission" date="2017-10" db="EMBL/GenBank/DDBJ databases">
        <title>Bacillus sp. nov., a halophilic bacterium isolated from a Keqin Lake.</title>
        <authorList>
            <person name="Wang H."/>
        </authorList>
    </citation>
    <scope>NUCLEOTIDE SEQUENCE [LARGE SCALE GENOMIC DNA]</scope>
    <source>
        <strain evidence="1 2">KQ-12</strain>
    </source>
</reference>
<organism evidence="1 2">
    <name type="scientific">Salipaludibacillus keqinensis</name>
    <dbReference type="NCBI Taxonomy" id="2045207"/>
    <lineage>
        <taxon>Bacteria</taxon>
        <taxon>Bacillati</taxon>
        <taxon>Bacillota</taxon>
        <taxon>Bacilli</taxon>
        <taxon>Bacillales</taxon>
        <taxon>Bacillaceae</taxon>
    </lineage>
</organism>
<dbReference type="EMBL" id="PDOD01000005">
    <property type="protein sequence ID" value="PYZ92072.1"/>
    <property type="molecule type" value="Genomic_DNA"/>
</dbReference>
<keyword evidence="2" id="KW-1185">Reference proteome</keyword>
<protein>
    <submittedName>
        <fullName evidence="1">Uncharacterized protein</fullName>
    </submittedName>
</protein>
<name>A0A323T884_9BACI</name>
<dbReference type="RefSeq" id="WP_110611622.1">
    <property type="nucleotide sequence ID" value="NZ_PDOD01000005.1"/>
</dbReference>
<proteinExistence type="predicted"/>
<evidence type="ECO:0000313" key="1">
    <source>
        <dbReference type="EMBL" id="PYZ92072.1"/>
    </source>
</evidence>
<sequence>MKLMTLVLISLSVITFRSCGEAVGHDDVDLDIDTVYAGGVMSLTPYVDYEGEEEAVFEYGSQIAWINKIEQDGEILYEYEGDPGNVQQDILLETDGQHDGETVELEVEPGIFDIHMTAHYFFTNDQSESNETVSEYSHEKMQKVEVQGNGSQ</sequence>